<dbReference type="InterPro" id="IPR033647">
    <property type="entry name" value="Aar2_N"/>
</dbReference>
<protein>
    <recommendedName>
        <fullName evidence="2">Protein AAR2 homolog</fullName>
    </recommendedName>
    <alternativeName>
        <fullName evidence="3">AAR2 splicing factor homolog</fullName>
    </alternativeName>
</protein>
<reference evidence="7 8" key="2">
    <citation type="submission" date="2019-01" db="EMBL/GenBank/DDBJ databases">
        <title>The decoding of complex shrimp genome reveals the adaptation for benthos swimmer, frequently molting mechanism and breeding impact on genome.</title>
        <authorList>
            <person name="Sun Y."/>
            <person name="Gao Y."/>
            <person name="Yu Y."/>
        </authorList>
    </citation>
    <scope>NUCLEOTIDE SEQUENCE [LARGE SCALE GENOMIC DNA]</scope>
    <source>
        <tissue evidence="7">Muscle</tissue>
    </source>
</reference>
<dbReference type="Pfam" id="PF05282">
    <property type="entry name" value="AAR2"/>
    <property type="match status" value="1"/>
</dbReference>
<feature type="domain" description="AAR2 C-terminal" evidence="5">
    <location>
        <begin position="252"/>
        <end position="370"/>
    </location>
</feature>
<evidence type="ECO:0000256" key="1">
    <source>
        <dbReference type="ARBA" id="ARBA00006281"/>
    </source>
</evidence>
<dbReference type="Proteomes" id="UP000283509">
    <property type="component" value="Unassembled WGS sequence"/>
</dbReference>
<dbReference type="Gene3D" id="1.25.40.550">
    <property type="entry name" value="Aar2, C-terminal domain-like"/>
    <property type="match status" value="1"/>
</dbReference>
<comment type="similarity">
    <text evidence="1">Belongs to the AAR2 family.</text>
</comment>
<dbReference type="Pfam" id="PF20981">
    <property type="entry name" value="AAR2_1st"/>
    <property type="match status" value="1"/>
</dbReference>
<feature type="domain" description="AAR2 N-terminal" evidence="6">
    <location>
        <begin position="12"/>
        <end position="142"/>
    </location>
</feature>
<dbReference type="STRING" id="6689.A0A3R7P2T7"/>
<dbReference type="FunFam" id="2.60.34.20:FF:000001">
    <property type="entry name" value="protein AAR2 homolog"/>
    <property type="match status" value="1"/>
</dbReference>
<dbReference type="PANTHER" id="PTHR12689:SF4">
    <property type="entry name" value="PROTEIN AAR2 HOMOLOG"/>
    <property type="match status" value="1"/>
</dbReference>
<comment type="caution">
    <text evidence="7">The sequence shown here is derived from an EMBL/GenBank/DDBJ whole genome shotgun (WGS) entry which is preliminary data.</text>
</comment>
<dbReference type="GO" id="GO:0000244">
    <property type="term" value="P:spliceosomal tri-snRNP complex assembly"/>
    <property type="evidence" value="ECO:0007669"/>
    <property type="project" value="TreeGrafter"/>
</dbReference>
<feature type="region of interest" description="Disordered" evidence="4">
    <location>
        <begin position="156"/>
        <end position="228"/>
    </location>
</feature>
<evidence type="ECO:0000259" key="6">
    <source>
        <dbReference type="Pfam" id="PF20981"/>
    </source>
</evidence>
<dbReference type="InterPro" id="IPR038514">
    <property type="entry name" value="AAR2_C_sf"/>
</dbReference>
<dbReference type="CDD" id="cd13777">
    <property type="entry name" value="Aar2_N"/>
    <property type="match status" value="1"/>
</dbReference>
<accession>A0A3R7P2T7</accession>
<dbReference type="EMBL" id="QCYY01001978">
    <property type="protein sequence ID" value="ROT73868.1"/>
    <property type="molecule type" value="Genomic_DNA"/>
</dbReference>
<name>A0A3R7P2T7_PENVA</name>
<evidence type="ECO:0000259" key="5">
    <source>
        <dbReference type="Pfam" id="PF05282"/>
    </source>
</evidence>
<reference evidence="7 8" key="1">
    <citation type="submission" date="2018-04" db="EMBL/GenBank/DDBJ databases">
        <authorList>
            <person name="Zhang X."/>
            <person name="Yuan J."/>
            <person name="Li F."/>
            <person name="Xiang J."/>
        </authorList>
    </citation>
    <scope>NUCLEOTIDE SEQUENCE [LARGE SCALE GENOMIC DNA]</scope>
    <source>
        <tissue evidence="7">Muscle</tissue>
    </source>
</reference>
<dbReference type="InterPro" id="IPR007946">
    <property type="entry name" value="AAR2"/>
</dbReference>
<gene>
    <name evidence="7" type="ORF">C7M84_007672</name>
</gene>
<dbReference type="AlphaFoldDB" id="A0A3R7P2T7"/>
<dbReference type="Gene3D" id="2.60.34.20">
    <property type="match status" value="1"/>
</dbReference>
<sequence>MDQETARLMFEEGGTLVLLGMPYGTEFGIDMNSWNIAEKFKGVKMIPPGLHFIYYSAVNREGDTAPRTGFFHVFKQREVLVRHYDPATEDLKPDTDEEEVARIRSNLRNLDRNLGAYPIESWKKWVSLSQHVSPSELQRMEPISGKICSVPELIHQNNPSEAGDVATSPSTSGKSPAGVFSNHSYLKDPDKGTQSPGEDNKIEQITEYSDSAEKEGSAPKKKLPALPNMVQKPGTEMRFSKFPARPYREGATPKSLLAELQLAFICFLVAQVWEGWEHWRKLVLALCSAEEFICQNPALYEKFLSALHFQVHEVPEDLFVDIVESNNFLASALTSLFANISDNSESLPASLVTKARKFKTHISNKFKWNLTFEDDGDDAPVVVEI</sequence>
<keyword evidence="8" id="KW-1185">Reference proteome</keyword>
<evidence type="ECO:0000256" key="4">
    <source>
        <dbReference type="SAM" id="MobiDB-lite"/>
    </source>
</evidence>
<dbReference type="InterPro" id="IPR038516">
    <property type="entry name" value="AAR2_N_sf"/>
</dbReference>
<evidence type="ECO:0000313" key="7">
    <source>
        <dbReference type="EMBL" id="ROT73868.1"/>
    </source>
</evidence>
<evidence type="ECO:0000256" key="3">
    <source>
        <dbReference type="ARBA" id="ARBA00030625"/>
    </source>
</evidence>
<evidence type="ECO:0000256" key="2">
    <source>
        <dbReference type="ARBA" id="ARBA00016372"/>
    </source>
</evidence>
<dbReference type="CDD" id="cd13778">
    <property type="entry name" value="Aar2_C"/>
    <property type="match status" value="1"/>
</dbReference>
<dbReference type="OrthoDB" id="201752at2759"/>
<organism evidence="7 8">
    <name type="scientific">Penaeus vannamei</name>
    <name type="common">Whiteleg shrimp</name>
    <name type="synonym">Litopenaeus vannamei</name>
    <dbReference type="NCBI Taxonomy" id="6689"/>
    <lineage>
        <taxon>Eukaryota</taxon>
        <taxon>Metazoa</taxon>
        <taxon>Ecdysozoa</taxon>
        <taxon>Arthropoda</taxon>
        <taxon>Crustacea</taxon>
        <taxon>Multicrustacea</taxon>
        <taxon>Malacostraca</taxon>
        <taxon>Eumalacostraca</taxon>
        <taxon>Eucarida</taxon>
        <taxon>Decapoda</taxon>
        <taxon>Dendrobranchiata</taxon>
        <taxon>Penaeoidea</taxon>
        <taxon>Penaeidae</taxon>
        <taxon>Penaeus</taxon>
    </lineage>
</organism>
<proteinExistence type="inferred from homology"/>
<dbReference type="InterPro" id="IPR033648">
    <property type="entry name" value="AAR2_C"/>
</dbReference>
<evidence type="ECO:0000313" key="8">
    <source>
        <dbReference type="Proteomes" id="UP000283509"/>
    </source>
</evidence>
<dbReference type="PANTHER" id="PTHR12689">
    <property type="entry name" value="A1 CISTRON SPLICING FACTOR AAR2-RELATED"/>
    <property type="match status" value="1"/>
</dbReference>